<dbReference type="GO" id="GO:0016787">
    <property type="term" value="F:hydrolase activity"/>
    <property type="evidence" value="ECO:0007669"/>
    <property type="project" value="UniProtKB-KW"/>
</dbReference>
<comment type="caution">
    <text evidence="4">The sequence shown here is derived from an EMBL/GenBank/DDBJ whole genome shotgun (WGS) entry which is preliminary data.</text>
</comment>
<feature type="domain" description="Helicase ATP-binding" evidence="2">
    <location>
        <begin position="660"/>
        <end position="842"/>
    </location>
</feature>
<gene>
    <name evidence="4" type="ORF">ACD661_11060</name>
</gene>
<evidence type="ECO:0000313" key="5">
    <source>
        <dbReference type="Proteomes" id="UP001615550"/>
    </source>
</evidence>
<dbReference type="RefSeq" id="WP_400187925.1">
    <property type="nucleotide sequence ID" value="NZ_JBGORX010000004.1"/>
</dbReference>
<evidence type="ECO:0000259" key="2">
    <source>
        <dbReference type="PROSITE" id="PS51192"/>
    </source>
</evidence>
<dbReference type="InterPro" id="IPR001650">
    <property type="entry name" value="Helicase_C-like"/>
</dbReference>
<accession>A0ABW8DC16</accession>
<reference evidence="4 5" key="1">
    <citation type="submission" date="2024-08" db="EMBL/GenBank/DDBJ databases">
        <title>Draft Genome Sequence of Legionella lytica strain DSB2004, Isolated From a Fire Sprinkler System.</title>
        <authorList>
            <person name="Everhart A.D."/>
            <person name="Kidane D.T."/>
            <person name="Farone A.L."/>
            <person name="Farone M.B."/>
        </authorList>
    </citation>
    <scope>NUCLEOTIDE SEQUENCE [LARGE SCALE GENOMIC DNA]</scope>
    <source>
        <strain evidence="4 5">DSB2004</strain>
    </source>
</reference>
<evidence type="ECO:0000256" key="1">
    <source>
        <dbReference type="SAM" id="MobiDB-lite"/>
    </source>
</evidence>
<dbReference type="InterPro" id="IPR050742">
    <property type="entry name" value="Helicase_Restrict-Modif_Enz"/>
</dbReference>
<dbReference type="Proteomes" id="UP001615550">
    <property type="component" value="Unassembled WGS sequence"/>
</dbReference>
<dbReference type="Pfam" id="PF00271">
    <property type="entry name" value="Helicase_C"/>
    <property type="match status" value="1"/>
</dbReference>
<name>A0ABW8DC16_9GAMM</name>
<feature type="compositionally biased region" description="Basic and acidic residues" evidence="1">
    <location>
        <begin position="1072"/>
        <end position="1093"/>
    </location>
</feature>
<protein>
    <submittedName>
        <fullName evidence="4">DEAD/DEAH box helicase</fullName>
        <ecNumber evidence="4">3.6.4.-</ecNumber>
    </submittedName>
</protein>
<keyword evidence="5" id="KW-1185">Reference proteome</keyword>
<dbReference type="Gene3D" id="3.40.50.300">
    <property type="entry name" value="P-loop containing nucleotide triphosphate hydrolases"/>
    <property type="match status" value="2"/>
</dbReference>
<proteinExistence type="predicted"/>
<dbReference type="PROSITE" id="PS51192">
    <property type="entry name" value="HELICASE_ATP_BIND_1"/>
    <property type="match status" value="1"/>
</dbReference>
<keyword evidence="4" id="KW-0067">ATP-binding</keyword>
<dbReference type="PANTHER" id="PTHR47396:SF1">
    <property type="entry name" value="ATP-DEPENDENT HELICASE IRC3-RELATED"/>
    <property type="match status" value="1"/>
</dbReference>
<feature type="region of interest" description="Disordered" evidence="1">
    <location>
        <begin position="1071"/>
        <end position="1093"/>
    </location>
</feature>
<dbReference type="PANTHER" id="PTHR47396">
    <property type="entry name" value="TYPE I RESTRICTION ENZYME ECOKI R PROTEIN"/>
    <property type="match status" value="1"/>
</dbReference>
<dbReference type="PROSITE" id="PS51194">
    <property type="entry name" value="HELICASE_CTER"/>
    <property type="match status" value="1"/>
</dbReference>
<dbReference type="InterPro" id="IPR014001">
    <property type="entry name" value="Helicase_ATP-bd"/>
</dbReference>
<dbReference type="InterPro" id="IPR006935">
    <property type="entry name" value="Helicase/UvrB_N"/>
</dbReference>
<keyword evidence="4" id="KW-0378">Hydrolase</keyword>
<dbReference type="SUPFAM" id="SSF52540">
    <property type="entry name" value="P-loop containing nucleoside triphosphate hydrolases"/>
    <property type="match status" value="1"/>
</dbReference>
<dbReference type="EC" id="3.6.4.-" evidence="4"/>
<keyword evidence="4" id="KW-0547">Nucleotide-binding</keyword>
<dbReference type="GO" id="GO:0004386">
    <property type="term" value="F:helicase activity"/>
    <property type="evidence" value="ECO:0007669"/>
    <property type="project" value="UniProtKB-KW"/>
</dbReference>
<keyword evidence="4" id="KW-0347">Helicase</keyword>
<dbReference type="SMART" id="SM00487">
    <property type="entry name" value="DEXDc"/>
    <property type="match status" value="1"/>
</dbReference>
<dbReference type="InterPro" id="IPR027417">
    <property type="entry name" value="P-loop_NTPase"/>
</dbReference>
<sequence>MSGGIFFQDVSKVDELLALIRANKDQEINDCRKKNRLSANVMARLFARAGNDQKVSDHLDKHPDTVHQVARGYAEAGNVAKVEEYRTRDNASIAEIMKGYKFSGFDKEADNYSYSAMFGSRIQRSIIIELEGYIKNQNHEMVEEIRCKHNISLTSIRKMYEAYYVTLPAQFSQLIPAHLYDQVYAKAQGYGEVHAQVYVDAFASSYAKSLAQGYDADYSEIEAHAYAQSHSLVPKPQPQVLPPSPPPAEMIKGGIHTKYIMGKPHARLPTVIPPKSYRVSPYQYLDFAQVSEHIHTFSVCYSLDISTDSFVATLYTDSQNINPVVFNTFICAGRVQNAYVPPGKSILICTQEELETLRPYISPQINLLVIHKIESKYNGSYTQLGSVTARRLAAFLFAYHFECPNFTLLDDNIKRLAINPTSGNPSWDKVINFLTIEAILQASTSVGTLMGRKKASNELGSKFFWINMAFIRQKLEGAEELFLLFPNAAQALKWGEDYYFQIVLHHLFESQGICGYGIIPIESMGLLRSKKHQNVFAASGKRAESFHLEEQLYPFPLPLQHVLKLSLDKLNQIIANNYCVHEALEVNIQEADLSLLHALANNLTGVSVPLLMPSNVLEEMDMPLTFNPPEEFFKTFWTESINSYDFDSSMIRTYQADAIKSAAAYKEPSRLVMATGSGKSLIQSTWALMAHQTSLLAQSVFIVTPHIDLVHQFYIDLLRYNDSLLERGDPLSVLPQNIITVSSHQQSISVDALIQNKFFPQQKLIIIICEDSFKKLLDEAAHIVSKASLILLDEYHYYSKTVKQLIGALPDENKPMIIGSSATPPLEDALKATLYTLSLDQALNGQFHAPIIAESLGIPYSSENADLVINDLPRLLKTRYHPGFHEGSTLAEAKGIIYLSSIELCRKVKMMLLDANIDAYEIHSKNPQEEDQLKEFVRRDKPGVLLAVRKLRFGFDCPDLGWELILRKPAMGNERQDIEQMIGRVIRLYQDKIGLVVTFSDIHEKYIQPLIKNQNKIIPLSTDYLAQDVDENEDESIIEADSAILIEPLNRSASRTWAALFSANNTNNKRKRSDELLLHSKDQRMHESPKVNG</sequence>
<dbReference type="Pfam" id="PF04851">
    <property type="entry name" value="ResIII"/>
    <property type="match status" value="1"/>
</dbReference>
<organism evidence="4 5">
    <name type="scientific">Legionella lytica</name>
    <dbReference type="NCBI Taxonomy" id="96232"/>
    <lineage>
        <taxon>Bacteria</taxon>
        <taxon>Pseudomonadati</taxon>
        <taxon>Pseudomonadota</taxon>
        <taxon>Gammaproteobacteria</taxon>
        <taxon>Legionellales</taxon>
        <taxon>Legionellaceae</taxon>
        <taxon>Legionella</taxon>
    </lineage>
</organism>
<feature type="domain" description="Helicase C-terminal" evidence="3">
    <location>
        <begin position="868"/>
        <end position="1037"/>
    </location>
</feature>
<evidence type="ECO:0000259" key="3">
    <source>
        <dbReference type="PROSITE" id="PS51194"/>
    </source>
</evidence>
<dbReference type="EMBL" id="JBGORX010000004">
    <property type="protein sequence ID" value="MFJ1269099.1"/>
    <property type="molecule type" value="Genomic_DNA"/>
</dbReference>
<evidence type="ECO:0000313" key="4">
    <source>
        <dbReference type="EMBL" id="MFJ1269099.1"/>
    </source>
</evidence>